<evidence type="ECO:0000256" key="1">
    <source>
        <dbReference type="SAM" id="SignalP"/>
    </source>
</evidence>
<dbReference type="Proteomes" id="UP000219338">
    <property type="component" value="Unassembled WGS sequence"/>
</dbReference>
<evidence type="ECO:0000313" key="2">
    <source>
        <dbReference type="EMBL" id="SJL02888.1"/>
    </source>
</evidence>
<dbReference type="AlphaFoldDB" id="A0A284R2G2"/>
<feature type="signal peptide" evidence="1">
    <location>
        <begin position="1"/>
        <end position="23"/>
    </location>
</feature>
<feature type="chain" id="PRO_5012379854" evidence="1">
    <location>
        <begin position="24"/>
        <end position="159"/>
    </location>
</feature>
<name>A0A284R2G2_ARMOS</name>
<proteinExistence type="predicted"/>
<reference evidence="3" key="1">
    <citation type="journal article" date="2017" name="Nat. Ecol. Evol.">
        <title>Genome expansion and lineage-specific genetic innovations in the forest pathogenic fungi Armillaria.</title>
        <authorList>
            <person name="Sipos G."/>
            <person name="Prasanna A.N."/>
            <person name="Walter M.C."/>
            <person name="O'Connor E."/>
            <person name="Balint B."/>
            <person name="Krizsan K."/>
            <person name="Kiss B."/>
            <person name="Hess J."/>
            <person name="Varga T."/>
            <person name="Slot J."/>
            <person name="Riley R."/>
            <person name="Boka B."/>
            <person name="Rigling D."/>
            <person name="Barry K."/>
            <person name="Lee J."/>
            <person name="Mihaltcheva S."/>
            <person name="LaButti K."/>
            <person name="Lipzen A."/>
            <person name="Waldron R."/>
            <person name="Moloney N.M."/>
            <person name="Sperisen C."/>
            <person name="Kredics L."/>
            <person name="Vagvoelgyi C."/>
            <person name="Patrignani A."/>
            <person name="Fitzpatrick D."/>
            <person name="Nagy I."/>
            <person name="Doyle S."/>
            <person name="Anderson J.B."/>
            <person name="Grigoriev I.V."/>
            <person name="Gueldener U."/>
            <person name="Muensterkoetter M."/>
            <person name="Nagy L.G."/>
        </authorList>
    </citation>
    <scope>NUCLEOTIDE SEQUENCE [LARGE SCALE GENOMIC DNA]</scope>
    <source>
        <strain evidence="3">C18/9</strain>
    </source>
</reference>
<sequence length="159" mass="18181">MPSITCPSWVLAILHSISLRMSAVPLAIKAKPPIASGIESSSTVDNNCAAWLWHLLNAPIANWLNNLCLDIRTDANPHQVAEDAHQWVQMHWLAALRAEGRLRHAEADGYFWQASIKSMSWMCSLDTYIMDIRDCLRTPGVDFHLEYTHQRLKYQHDLY</sequence>
<accession>A0A284R2G2</accession>
<dbReference type="EMBL" id="FUEG01000004">
    <property type="protein sequence ID" value="SJL02888.1"/>
    <property type="molecule type" value="Genomic_DNA"/>
</dbReference>
<evidence type="ECO:0000313" key="3">
    <source>
        <dbReference type="Proteomes" id="UP000219338"/>
    </source>
</evidence>
<keyword evidence="1" id="KW-0732">Signal</keyword>
<organism evidence="2 3">
    <name type="scientific">Armillaria ostoyae</name>
    <name type="common">Armillaria root rot fungus</name>
    <dbReference type="NCBI Taxonomy" id="47428"/>
    <lineage>
        <taxon>Eukaryota</taxon>
        <taxon>Fungi</taxon>
        <taxon>Dikarya</taxon>
        <taxon>Basidiomycota</taxon>
        <taxon>Agaricomycotina</taxon>
        <taxon>Agaricomycetes</taxon>
        <taxon>Agaricomycetidae</taxon>
        <taxon>Agaricales</taxon>
        <taxon>Marasmiineae</taxon>
        <taxon>Physalacriaceae</taxon>
        <taxon>Armillaria</taxon>
    </lineage>
</organism>
<keyword evidence="3" id="KW-1185">Reference proteome</keyword>
<gene>
    <name evidence="2" type="ORF">ARMOST_06229</name>
</gene>
<protein>
    <submittedName>
        <fullName evidence="2">Uncharacterized protein</fullName>
    </submittedName>
</protein>